<evidence type="ECO:0000313" key="2">
    <source>
        <dbReference type="EMBL" id="NYJ18115.1"/>
    </source>
</evidence>
<accession>A0A7Z0EBF3</accession>
<dbReference type="Pfam" id="PF16259">
    <property type="entry name" value="DUF4913"/>
    <property type="match status" value="1"/>
</dbReference>
<feature type="compositionally biased region" description="Basic and acidic residues" evidence="1">
    <location>
        <begin position="157"/>
        <end position="167"/>
    </location>
</feature>
<comment type="caution">
    <text evidence="2">The sequence shown here is derived from an EMBL/GenBank/DDBJ whole genome shotgun (WGS) entry which is preliminary data.</text>
</comment>
<dbReference type="EMBL" id="JACCFQ010000002">
    <property type="protein sequence ID" value="NYJ18115.1"/>
    <property type="molecule type" value="Genomic_DNA"/>
</dbReference>
<evidence type="ECO:0000256" key="1">
    <source>
        <dbReference type="SAM" id="MobiDB-lite"/>
    </source>
</evidence>
<feature type="region of interest" description="Disordered" evidence="1">
    <location>
        <begin position="1"/>
        <end position="49"/>
    </location>
</feature>
<dbReference type="AlphaFoldDB" id="A0A7Z0EBF3"/>
<name>A0A7Z0EBF3_9MICC</name>
<gene>
    <name evidence="2" type="ORF">HNR11_002705</name>
</gene>
<evidence type="ECO:0008006" key="4">
    <source>
        <dbReference type="Google" id="ProtNLM"/>
    </source>
</evidence>
<reference evidence="2 3" key="1">
    <citation type="submission" date="2020-07" db="EMBL/GenBank/DDBJ databases">
        <title>Sequencing the genomes of 1000 actinobacteria strains.</title>
        <authorList>
            <person name="Klenk H.-P."/>
        </authorList>
    </citation>
    <scope>NUCLEOTIDE SEQUENCE [LARGE SCALE GENOMIC DNA]</scope>
    <source>
        <strain evidence="2 3">DSM 15664</strain>
    </source>
</reference>
<feature type="compositionally biased region" description="Acidic residues" evidence="1">
    <location>
        <begin position="35"/>
        <end position="44"/>
    </location>
</feature>
<keyword evidence="3" id="KW-1185">Reference proteome</keyword>
<proteinExistence type="predicted"/>
<sequence>MSDTSAFAPDLEIPEPDEPEESPAVEATEPVPTTADEETTEDETPTLAYPNAGAWVNGWLLPHYRRELGGSKRRWDPNWWHYEEVGGALEALWQAWEHLRLEPGTGIAVFYRDYLYPIMDQLTAADGPFWNLHTKPPEVESNTVPPAWETNPTPHGWFREAGDPREQ</sequence>
<dbReference type="RefSeq" id="WP_179443050.1">
    <property type="nucleotide sequence ID" value="NZ_BAAALK010000003.1"/>
</dbReference>
<feature type="region of interest" description="Disordered" evidence="1">
    <location>
        <begin position="140"/>
        <end position="167"/>
    </location>
</feature>
<dbReference type="InterPro" id="IPR032584">
    <property type="entry name" value="DUF4913"/>
</dbReference>
<evidence type="ECO:0000313" key="3">
    <source>
        <dbReference type="Proteomes" id="UP000560069"/>
    </source>
</evidence>
<dbReference type="Proteomes" id="UP000560069">
    <property type="component" value="Unassembled WGS sequence"/>
</dbReference>
<organism evidence="2 3">
    <name type="scientific">Nesterenkonia sandarakina</name>
    <dbReference type="NCBI Taxonomy" id="272918"/>
    <lineage>
        <taxon>Bacteria</taxon>
        <taxon>Bacillati</taxon>
        <taxon>Actinomycetota</taxon>
        <taxon>Actinomycetes</taxon>
        <taxon>Micrococcales</taxon>
        <taxon>Micrococcaceae</taxon>
        <taxon>Nesterenkonia</taxon>
    </lineage>
</organism>
<feature type="compositionally biased region" description="Acidic residues" evidence="1">
    <location>
        <begin position="12"/>
        <end position="23"/>
    </location>
</feature>
<protein>
    <recommendedName>
        <fullName evidence="4">DUF4913 domain-containing protein</fullName>
    </recommendedName>
</protein>